<dbReference type="InterPro" id="IPR011008">
    <property type="entry name" value="Dimeric_a/b-barrel"/>
</dbReference>
<dbReference type="PANTHER" id="PTHR37828">
    <property type="entry name" value="GSR2449 PROTEIN"/>
    <property type="match status" value="1"/>
</dbReference>
<reference evidence="3 4" key="1">
    <citation type="submission" date="2017-08" db="EMBL/GenBank/DDBJ databases">
        <title>Infants hospitalized years apart are colonized by the same room-sourced microbial strains.</title>
        <authorList>
            <person name="Brooks B."/>
            <person name="Olm M.R."/>
            <person name="Firek B.A."/>
            <person name="Baker R."/>
            <person name="Thomas B.C."/>
            <person name="Morowitz M.J."/>
            <person name="Banfield J.F."/>
        </authorList>
    </citation>
    <scope>NUCLEOTIDE SEQUENCE [LARGE SCALE GENOMIC DNA]</scope>
    <source>
        <strain evidence="3">S2_005_001_R1_22</strain>
    </source>
</reference>
<gene>
    <name evidence="3" type="ORF">DI544_15080</name>
</gene>
<dbReference type="SUPFAM" id="SSF54909">
    <property type="entry name" value="Dimeric alpha+beta barrel"/>
    <property type="match status" value="1"/>
</dbReference>
<dbReference type="Gene3D" id="3.30.70.1060">
    <property type="entry name" value="Dimeric alpha+beta barrel"/>
    <property type="match status" value="1"/>
</dbReference>
<dbReference type="EMBL" id="QFQI01000022">
    <property type="protein sequence ID" value="PZQ58125.1"/>
    <property type="molecule type" value="Genomic_DNA"/>
</dbReference>
<accession>A0A2W5P5J9</accession>
<evidence type="ECO:0000313" key="3">
    <source>
        <dbReference type="EMBL" id="PZQ58125.1"/>
    </source>
</evidence>
<dbReference type="Pfam" id="PF03795">
    <property type="entry name" value="YCII"/>
    <property type="match status" value="1"/>
</dbReference>
<name>A0A2W5P5J9_9SPHN</name>
<dbReference type="InterPro" id="IPR005545">
    <property type="entry name" value="YCII"/>
</dbReference>
<feature type="domain" description="YCII-related" evidence="2">
    <location>
        <begin position="2"/>
        <end position="81"/>
    </location>
</feature>
<evidence type="ECO:0000256" key="1">
    <source>
        <dbReference type="ARBA" id="ARBA00007689"/>
    </source>
</evidence>
<proteinExistence type="inferred from homology"/>
<sequence length="94" mass="10101">MCAVLLDYVRPLDDIDAQMAAHVAWLEEGFAQGVFLIAGRRQPRSGGVIVMRGERDAVEQVAATDPFVTSGVATFEIVPFNASFAAPALHAWLA</sequence>
<evidence type="ECO:0000259" key="2">
    <source>
        <dbReference type="Pfam" id="PF03795"/>
    </source>
</evidence>
<organism evidence="3 4">
    <name type="scientific">Sphingomonas taxi</name>
    <dbReference type="NCBI Taxonomy" id="1549858"/>
    <lineage>
        <taxon>Bacteria</taxon>
        <taxon>Pseudomonadati</taxon>
        <taxon>Pseudomonadota</taxon>
        <taxon>Alphaproteobacteria</taxon>
        <taxon>Sphingomonadales</taxon>
        <taxon>Sphingomonadaceae</taxon>
        <taxon>Sphingomonas</taxon>
    </lineage>
</organism>
<comment type="caution">
    <text evidence="3">The sequence shown here is derived from an EMBL/GenBank/DDBJ whole genome shotgun (WGS) entry which is preliminary data.</text>
</comment>
<comment type="similarity">
    <text evidence="1">Belongs to the YciI family.</text>
</comment>
<protein>
    <recommendedName>
        <fullName evidence="2">YCII-related domain-containing protein</fullName>
    </recommendedName>
</protein>
<dbReference type="AlphaFoldDB" id="A0A2W5P5J9"/>
<dbReference type="Proteomes" id="UP000249229">
    <property type="component" value="Unassembled WGS sequence"/>
</dbReference>
<dbReference type="PANTHER" id="PTHR37828:SF1">
    <property type="entry name" value="YCII-RELATED DOMAIN-CONTAINING PROTEIN"/>
    <property type="match status" value="1"/>
</dbReference>
<evidence type="ECO:0000313" key="4">
    <source>
        <dbReference type="Proteomes" id="UP000249229"/>
    </source>
</evidence>